<dbReference type="PANTHER" id="PTHR24228">
    <property type="entry name" value="B2 BRADYKININ RECEPTOR/ANGIOTENSIN II RECEPTOR"/>
    <property type="match status" value="1"/>
</dbReference>
<keyword evidence="4 10" id="KW-1133">Transmembrane helix</keyword>
<feature type="transmembrane region" description="Helical" evidence="10">
    <location>
        <begin position="28"/>
        <end position="53"/>
    </location>
</feature>
<evidence type="ECO:0000256" key="2">
    <source>
        <dbReference type="ARBA" id="ARBA00022475"/>
    </source>
</evidence>
<dbReference type="InterPro" id="IPR000276">
    <property type="entry name" value="GPCR_Rhodpsn"/>
</dbReference>
<dbReference type="CDD" id="cd00637">
    <property type="entry name" value="7tm_classA_rhodopsin-like"/>
    <property type="match status" value="1"/>
</dbReference>
<dbReference type="PROSITE" id="PS50262">
    <property type="entry name" value="G_PROTEIN_RECEP_F1_2"/>
    <property type="match status" value="1"/>
</dbReference>
<dbReference type="Pfam" id="PF00001">
    <property type="entry name" value="7tm_1"/>
    <property type="match status" value="1"/>
</dbReference>
<reference evidence="13" key="1">
    <citation type="submission" date="2025-08" db="UniProtKB">
        <authorList>
            <consortium name="RefSeq"/>
        </authorList>
    </citation>
    <scope>IDENTIFICATION</scope>
    <source>
        <tissue evidence="13">Testes</tissue>
    </source>
</reference>
<proteinExistence type="inferred from homology"/>
<feature type="transmembrane region" description="Helical" evidence="10">
    <location>
        <begin position="187"/>
        <end position="214"/>
    </location>
</feature>
<evidence type="ECO:0000256" key="5">
    <source>
        <dbReference type="ARBA" id="ARBA00023040"/>
    </source>
</evidence>
<keyword evidence="12" id="KW-1185">Reference proteome</keyword>
<feature type="transmembrane region" description="Helical" evidence="10">
    <location>
        <begin position="60"/>
        <end position="82"/>
    </location>
</feature>
<evidence type="ECO:0000256" key="8">
    <source>
        <dbReference type="ARBA" id="ARBA00023224"/>
    </source>
</evidence>
<dbReference type="PRINTS" id="PR00237">
    <property type="entry name" value="GPCRRHODOPSN"/>
</dbReference>
<keyword evidence="2" id="KW-1003">Cell membrane</keyword>
<evidence type="ECO:0000256" key="9">
    <source>
        <dbReference type="RuleBase" id="RU000688"/>
    </source>
</evidence>
<keyword evidence="6 10" id="KW-0472">Membrane</keyword>
<evidence type="ECO:0000256" key="6">
    <source>
        <dbReference type="ARBA" id="ARBA00023136"/>
    </source>
</evidence>
<feature type="transmembrane region" description="Helical" evidence="10">
    <location>
        <begin position="145"/>
        <end position="167"/>
    </location>
</feature>
<evidence type="ECO:0000256" key="4">
    <source>
        <dbReference type="ARBA" id="ARBA00022989"/>
    </source>
</evidence>
<dbReference type="PROSITE" id="PS00237">
    <property type="entry name" value="G_PROTEIN_RECEP_F1_1"/>
    <property type="match status" value="1"/>
</dbReference>
<dbReference type="Gene3D" id="1.20.1070.10">
    <property type="entry name" value="Rhodopsin 7-helix transmembrane proteins"/>
    <property type="match status" value="1"/>
</dbReference>
<comment type="subcellular location">
    <subcellularLocation>
        <location evidence="1">Cell membrane</location>
        <topology evidence="1">Multi-pass membrane protein</topology>
    </subcellularLocation>
</comment>
<keyword evidence="5 9" id="KW-0297">G-protein coupled receptor</keyword>
<dbReference type="SUPFAM" id="SSF81321">
    <property type="entry name" value="Family A G protein-coupled receptor-like"/>
    <property type="match status" value="1"/>
</dbReference>
<dbReference type="SMART" id="SM01381">
    <property type="entry name" value="7TM_GPCR_Srsx"/>
    <property type="match status" value="1"/>
</dbReference>
<feature type="transmembrane region" description="Helical" evidence="10">
    <location>
        <begin position="102"/>
        <end position="124"/>
    </location>
</feature>
<evidence type="ECO:0000313" key="13">
    <source>
        <dbReference type="RefSeq" id="XP_006818729.1"/>
    </source>
</evidence>
<evidence type="ECO:0000256" key="3">
    <source>
        <dbReference type="ARBA" id="ARBA00022692"/>
    </source>
</evidence>
<dbReference type="PANTHER" id="PTHR24228:SF59">
    <property type="entry name" value="NEUROPEPTIDE RECEPTOR 15"/>
    <property type="match status" value="1"/>
</dbReference>
<feature type="transmembrane region" description="Helical" evidence="10">
    <location>
        <begin position="265"/>
        <end position="284"/>
    </location>
</feature>
<accession>A0ABM0MFD8</accession>
<comment type="similarity">
    <text evidence="9">Belongs to the G-protein coupled receptor 1 family.</text>
</comment>
<keyword evidence="3 9" id="KW-0812">Transmembrane</keyword>
<protein>
    <submittedName>
        <fullName evidence="13">G-protein coupled receptor 84-like</fullName>
    </submittedName>
</protein>
<gene>
    <name evidence="13" type="primary">LOC102802387</name>
</gene>
<sequence length="354" mass="40379">MATTHRIDNSSVNVTCCLQPVYGDLLTIVHILFLVVFSIAGIVGNILVITAVITTPRLHIIANLFVVNLSVTDFCVCGFFEPMYMYTLYYNTWPHVDTWCQIIGFFTIATFGVSITTLSTIAINRYVLITRPPGTYRKVFSRRNNYIWVGWTWVFSIVWTLLPVMGFGKLGFNSAIGYCAYIYGDELTWWFLCSVLAFAVLPCVVMMFIGYFLTFRAIRLSRQRVQAVAQNGIQANNTSNSTEGTTTNKNDGKWSNTELKVTRQLFFIFAVFCVCWIPYCFANLSDRYLIVPKEAHRTFAALAWFNSSLNPYLYAWMNRNFRSAYKRLLCCKKLNQSSKETEQRTAGSTGTDPV</sequence>
<evidence type="ECO:0000256" key="7">
    <source>
        <dbReference type="ARBA" id="ARBA00023170"/>
    </source>
</evidence>
<keyword evidence="8 9" id="KW-0807">Transducer</keyword>
<name>A0ABM0MFD8_SACKO</name>
<evidence type="ECO:0000313" key="12">
    <source>
        <dbReference type="Proteomes" id="UP000694865"/>
    </source>
</evidence>
<keyword evidence="7 9" id="KW-0675">Receptor</keyword>
<dbReference type="InterPro" id="IPR017452">
    <property type="entry name" value="GPCR_Rhodpsn_7TM"/>
</dbReference>
<feature type="domain" description="G-protein coupled receptors family 1 profile" evidence="11">
    <location>
        <begin position="44"/>
        <end position="314"/>
    </location>
</feature>
<evidence type="ECO:0000256" key="10">
    <source>
        <dbReference type="SAM" id="Phobius"/>
    </source>
</evidence>
<feature type="transmembrane region" description="Helical" evidence="10">
    <location>
        <begin position="296"/>
        <end position="317"/>
    </location>
</feature>
<dbReference type="RefSeq" id="XP_006818729.1">
    <property type="nucleotide sequence ID" value="XM_006818666.1"/>
</dbReference>
<organism evidence="12 13">
    <name type="scientific">Saccoglossus kowalevskii</name>
    <name type="common">Acorn worm</name>
    <dbReference type="NCBI Taxonomy" id="10224"/>
    <lineage>
        <taxon>Eukaryota</taxon>
        <taxon>Metazoa</taxon>
        <taxon>Hemichordata</taxon>
        <taxon>Enteropneusta</taxon>
        <taxon>Harrimaniidae</taxon>
        <taxon>Saccoglossus</taxon>
    </lineage>
</organism>
<dbReference type="Proteomes" id="UP000694865">
    <property type="component" value="Unplaced"/>
</dbReference>
<evidence type="ECO:0000256" key="1">
    <source>
        <dbReference type="ARBA" id="ARBA00004651"/>
    </source>
</evidence>
<dbReference type="GeneID" id="102802387"/>
<evidence type="ECO:0000259" key="11">
    <source>
        <dbReference type="PROSITE" id="PS50262"/>
    </source>
</evidence>